<evidence type="ECO:0000313" key="3">
    <source>
        <dbReference type="Proteomes" id="UP000325313"/>
    </source>
</evidence>
<dbReference type="AlphaFoldDB" id="A0A5B0MJ45"/>
<dbReference type="EMBL" id="VDEP01000452">
    <property type="protein sequence ID" value="KAA1077197.1"/>
    <property type="molecule type" value="Genomic_DNA"/>
</dbReference>
<reference evidence="2 3" key="1">
    <citation type="submission" date="2019-05" db="EMBL/GenBank/DDBJ databases">
        <title>Emergence of the Ug99 lineage of the wheat stem rust pathogen through somatic hybridization.</title>
        <authorList>
            <person name="Li F."/>
            <person name="Upadhyaya N.M."/>
            <person name="Sperschneider J."/>
            <person name="Matny O."/>
            <person name="Nguyen-Phuc H."/>
            <person name="Mago R."/>
            <person name="Raley C."/>
            <person name="Miller M.E."/>
            <person name="Silverstein K.A.T."/>
            <person name="Henningsen E."/>
            <person name="Hirsch C.D."/>
            <person name="Visser B."/>
            <person name="Pretorius Z.A."/>
            <person name="Steffenson B.J."/>
            <person name="Schwessinger B."/>
            <person name="Dodds P.N."/>
            <person name="Figueroa M."/>
        </authorList>
    </citation>
    <scope>NUCLEOTIDE SEQUENCE [LARGE SCALE GENOMIC DNA]</scope>
    <source>
        <strain evidence="2 3">Ug99</strain>
    </source>
</reference>
<evidence type="ECO:0000313" key="2">
    <source>
        <dbReference type="EMBL" id="KAA1077197.1"/>
    </source>
</evidence>
<feature type="compositionally biased region" description="Basic and acidic residues" evidence="1">
    <location>
        <begin position="1"/>
        <end position="17"/>
    </location>
</feature>
<evidence type="ECO:0000256" key="1">
    <source>
        <dbReference type="SAM" id="MobiDB-lite"/>
    </source>
</evidence>
<dbReference type="Proteomes" id="UP000325313">
    <property type="component" value="Unassembled WGS sequence"/>
</dbReference>
<gene>
    <name evidence="2" type="ORF">PGTUg99_005720</name>
</gene>
<comment type="caution">
    <text evidence="2">The sequence shown here is derived from an EMBL/GenBank/DDBJ whole genome shotgun (WGS) entry which is preliminary data.</text>
</comment>
<accession>A0A5B0MJ45</accession>
<proteinExistence type="predicted"/>
<feature type="region of interest" description="Disordered" evidence="1">
    <location>
        <begin position="1"/>
        <end position="29"/>
    </location>
</feature>
<organism evidence="2 3">
    <name type="scientific">Puccinia graminis f. sp. tritici</name>
    <dbReference type="NCBI Taxonomy" id="56615"/>
    <lineage>
        <taxon>Eukaryota</taxon>
        <taxon>Fungi</taxon>
        <taxon>Dikarya</taxon>
        <taxon>Basidiomycota</taxon>
        <taxon>Pucciniomycotina</taxon>
        <taxon>Pucciniomycetes</taxon>
        <taxon>Pucciniales</taxon>
        <taxon>Pucciniaceae</taxon>
        <taxon>Puccinia</taxon>
    </lineage>
</organism>
<name>A0A5B0MJ45_PUCGR</name>
<protein>
    <submittedName>
        <fullName evidence="2">Uncharacterized protein</fullName>
    </submittedName>
</protein>
<sequence>MTKGAFLEDARMSEWRGSRSAHGPHLPSVAERWRTPIENVAEQFADRREFKENGHRQSDDR</sequence>